<dbReference type="Proteomes" id="UP000620262">
    <property type="component" value="Unassembled WGS sequence"/>
</dbReference>
<name>A0ABR9IK13_RHIVS</name>
<reference evidence="8 9" key="1">
    <citation type="submission" date="2020-10" db="EMBL/GenBank/DDBJ databases">
        <title>Sequencing the genomes of 1000 actinobacteria strains.</title>
        <authorList>
            <person name="Klenk H.-P."/>
        </authorList>
    </citation>
    <scope>NUCLEOTIDE SEQUENCE [LARGE SCALE GENOMIC DNA]</scope>
    <source>
        <strain evidence="8 9">DSM 7307</strain>
    </source>
</reference>
<keyword evidence="9" id="KW-1185">Reference proteome</keyword>
<keyword evidence="4" id="KW-0410">Iron transport</keyword>
<dbReference type="PANTHER" id="PTHR30532:SF29">
    <property type="entry name" value="FE(3+) DICITRATE-BINDING PERIPLASMIC PROTEIN"/>
    <property type="match status" value="1"/>
</dbReference>
<feature type="signal peptide" evidence="6">
    <location>
        <begin position="1"/>
        <end position="23"/>
    </location>
</feature>
<evidence type="ECO:0000256" key="6">
    <source>
        <dbReference type="SAM" id="SignalP"/>
    </source>
</evidence>
<dbReference type="PANTHER" id="PTHR30532">
    <property type="entry name" value="IRON III DICITRATE-BINDING PERIPLASMIC PROTEIN"/>
    <property type="match status" value="1"/>
</dbReference>
<evidence type="ECO:0000256" key="4">
    <source>
        <dbReference type="ARBA" id="ARBA00022496"/>
    </source>
</evidence>
<comment type="subcellular location">
    <subcellularLocation>
        <location evidence="1">Cell envelope</location>
    </subcellularLocation>
</comment>
<dbReference type="PROSITE" id="PS50983">
    <property type="entry name" value="FE_B12_PBP"/>
    <property type="match status" value="1"/>
</dbReference>
<keyword evidence="5 6" id="KW-0732">Signal</keyword>
<feature type="chain" id="PRO_5047524756" evidence="6">
    <location>
        <begin position="24"/>
        <end position="310"/>
    </location>
</feature>
<protein>
    <submittedName>
        <fullName evidence="8">Iron complex transport system substrate-binding protein</fullName>
    </submittedName>
</protein>
<evidence type="ECO:0000313" key="9">
    <source>
        <dbReference type="Proteomes" id="UP000620262"/>
    </source>
</evidence>
<gene>
    <name evidence="8" type="ORF">H4W29_000698</name>
</gene>
<comment type="similarity">
    <text evidence="2">Belongs to the bacterial solute-binding protein 8 family.</text>
</comment>
<evidence type="ECO:0000259" key="7">
    <source>
        <dbReference type="PROSITE" id="PS50983"/>
    </source>
</evidence>
<accession>A0ABR9IK13</accession>
<dbReference type="InterPro" id="IPR002491">
    <property type="entry name" value="ABC_transptr_periplasmic_BD"/>
</dbReference>
<evidence type="ECO:0000256" key="5">
    <source>
        <dbReference type="ARBA" id="ARBA00022729"/>
    </source>
</evidence>
<dbReference type="Pfam" id="PF01497">
    <property type="entry name" value="Peripla_BP_2"/>
    <property type="match status" value="1"/>
</dbReference>
<dbReference type="InterPro" id="IPR051313">
    <property type="entry name" value="Bact_iron-sidero_bind"/>
</dbReference>
<feature type="domain" description="Fe/B12 periplasmic-binding" evidence="7">
    <location>
        <begin position="53"/>
        <end position="310"/>
    </location>
</feature>
<proteinExistence type="inferred from homology"/>
<dbReference type="RefSeq" id="WP_192727682.1">
    <property type="nucleotide sequence ID" value="NZ_BAAAVL010000003.1"/>
</dbReference>
<evidence type="ECO:0000313" key="8">
    <source>
        <dbReference type="EMBL" id="MBE1503517.1"/>
    </source>
</evidence>
<sequence length="310" mass="33162">MSVFDIPLSRRQFGLLFSAGAVAAVPSLAFADDGKRTIKHELGTTEISGKPQRVVALEFSFVQALNAIDVVPVGITDDNQPKRIEQLLGKKIDYGSVGTRLEPNLELVAALTPDLIIADELRHSAIYEQLSAIAPTIVLNSWEGSYEVIKSSVVTIADALGEKEKGEQALATHEAIITGLVAKIPAGEKRRFLLAVANPDSMSLHSSSSFTGSVFKAMGLTPAIDSSDAVESGAGIERLVAINPDVFLVATDTGATVFDQWKSNAAFNNIAAVKTGMVFQVDRNQFSRFRGLTTAEMIAREILAKVYQAG</sequence>
<evidence type="ECO:0000256" key="3">
    <source>
        <dbReference type="ARBA" id="ARBA00022448"/>
    </source>
</evidence>
<keyword evidence="4" id="KW-0406">Ion transport</keyword>
<keyword evidence="4" id="KW-0408">Iron</keyword>
<dbReference type="CDD" id="cd01146">
    <property type="entry name" value="FhuD"/>
    <property type="match status" value="1"/>
</dbReference>
<organism evidence="8 9">
    <name type="scientific">Rhizobium viscosum</name>
    <name type="common">Arthrobacter viscosus</name>
    <dbReference type="NCBI Taxonomy" id="1673"/>
    <lineage>
        <taxon>Bacteria</taxon>
        <taxon>Pseudomonadati</taxon>
        <taxon>Pseudomonadota</taxon>
        <taxon>Alphaproteobacteria</taxon>
        <taxon>Hyphomicrobiales</taxon>
        <taxon>Rhizobiaceae</taxon>
        <taxon>Rhizobium/Agrobacterium group</taxon>
        <taxon>Rhizobium</taxon>
    </lineage>
</organism>
<evidence type="ECO:0000256" key="1">
    <source>
        <dbReference type="ARBA" id="ARBA00004196"/>
    </source>
</evidence>
<keyword evidence="3" id="KW-0813">Transport</keyword>
<comment type="caution">
    <text evidence="8">The sequence shown here is derived from an EMBL/GenBank/DDBJ whole genome shotgun (WGS) entry which is preliminary data.</text>
</comment>
<dbReference type="EMBL" id="JADBEC010000001">
    <property type="protein sequence ID" value="MBE1503517.1"/>
    <property type="molecule type" value="Genomic_DNA"/>
</dbReference>
<evidence type="ECO:0000256" key="2">
    <source>
        <dbReference type="ARBA" id="ARBA00008814"/>
    </source>
</evidence>
<dbReference type="Gene3D" id="3.40.50.1980">
    <property type="entry name" value="Nitrogenase molybdenum iron protein domain"/>
    <property type="match status" value="2"/>
</dbReference>
<dbReference type="SUPFAM" id="SSF53807">
    <property type="entry name" value="Helical backbone' metal receptor"/>
    <property type="match status" value="1"/>
</dbReference>